<feature type="region of interest" description="Disordered" evidence="1">
    <location>
        <begin position="1"/>
        <end position="48"/>
    </location>
</feature>
<organism evidence="2 3">
    <name type="scientific">Crenichthys baileyi</name>
    <name type="common">White River springfish</name>
    <dbReference type="NCBI Taxonomy" id="28760"/>
    <lineage>
        <taxon>Eukaryota</taxon>
        <taxon>Metazoa</taxon>
        <taxon>Chordata</taxon>
        <taxon>Craniata</taxon>
        <taxon>Vertebrata</taxon>
        <taxon>Euteleostomi</taxon>
        <taxon>Actinopterygii</taxon>
        <taxon>Neopterygii</taxon>
        <taxon>Teleostei</taxon>
        <taxon>Neoteleostei</taxon>
        <taxon>Acanthomorphata</taxon>
        <taxon>Ovalentaria</taxon>
        <taxon>Atherinomorphae</taxon>
        <taxon>Cyprinodontiformes</taxon>
        <taxon>Goodeidae</taxon>
        <taxon>Crenichthys</taxon>
    </lineage>
</organism>
<feature type="compositionally biased region" description="Pro residues" evidence="1">
    <location>
        <begin position="471"/>
        <end position="482"/>
    </location>
</feature>
<keyword evidence="3" id="KW-1185">Reference proteome</keyword>
<protein>
    <submittedName>
        <fullName evidence="2">Uncharacterized protein</fullName>
    </submittedName>
</protein>
<feature type="compositionally biased region" description="Polar residues" evidence="1">
    <location>
        <begin position="366"/>
        <end position="375"/>
    </location>
</feature>
<sequence length="482" mass="50547">MGRPPCSEGPEGLGPQGGGFEGAVIESPGFSSPALMYGGPRLLQPRRLGEPPWVLSDILGPDATFRLPGGTSEKTTSSNPQPFFRQRAKGSFEVGPRWPPSHEAPNGFPLGGSTGWSKPDGKKLRGVSRGISKEEGAPLFGRSVGGGNPRGSSPGKTPGQPFSGPAGPNPPQNPVRAISPSKGIWDTPETGPQVHPGPARGFKLFPPEWEADGKGGIPPPGYRCARGSTSPESFHLHLGRFIPGELVVPRYFQAFLVDGVVRGGTPGSCSGSGACGCSDTRTSLQSYSGPPQKTPPTRRGQKGGLGHRKVEDFTKPVPFKKEEIPKVPDGHQENQHVPKLAPKVGEVRSPKGSAAQGRPDTPPWQACQSEGQTENWGPPLSRFKGKGRGQSFKGAMFVGPKGFPRRQKGVGEDRLGKGSALVPAPAVAQEPPLPAKRGFPFGFGWGKGSPLPKKPPPRSSKGPGPQKSGLFPPPPPPPPLHP</sequence>
<evidence type="ECO:0000313" key="3">
    <source>
        <dbReference type="Proteomes" id="UP001311232"/>
    </source>
</evidence>
<evidence type="ECO:0000256" key="1">
    <source>
        <dbReference type="SAM" id="MobiDB-lite"/>
    </source>
</evidence>
<dbReference type="AlphaFoldDB" id="A0AAV9S760"/>
<dbReference type="EMBL" id="JAHHUM010000781">
    <property type="protein sequence ID" value="KAK5617213.1"/>
    <property type="molecule type" value="Genomic_DNA"/>
</dbReference>
<comment type="caution">
    <text evidence="2">The sequence shown here is derived from an EMBL/GenBank/DDBJ whole genome shotgun (WGS) entry which is preliminary data.</text>
</comment>
<accession>A0AAV9S760</accession>
<feature type="compositionally biased region" description="Gly residues" evidence="1">
    <location>
        <begin position="11"/>
        <end position="21"/>
    </location>
</feature>
<proteinExistence type="predicted"/>
<feature type="compositionally biased region" description="Polar residues" evidence="1">
    <location>
        <begin position="280"/>
        <end position="291"/>
    </location>
</feature>
<feature type="region of interest" description="Disordered" evidence="1">
    <location>
        <begin position="345"/>
        <end position="482"/>
    </location>
</feature>
<evidence type="ECO:0000313" key="2">
    <source>
        <dbReference type="EMBL" id="KAK5617213.1"/>
    </source>
</evidence>
<dbReference type="Proteomes" id="UP001311232">
    <property type="component" value="Unassembled WGS sequence"/>
</dbReference>
<gene>
    <name evidence="2" type="ORF">CRENBAI_010624</name>
</gene>
<reference evidence="2 3" key="1">
    <citation type="submission" date="2021-06" db="EMBL/GenBank/DDBJ databases">
        <authorList>
            <person name="Palmer J.M."/>
        </authorList>
    </citation>
    <scope>NUCLEOTIDE SEQUENCE [LARGE SCALE GENOMIC DNA]</scope>
    <source>
        <strain evidence="2 3">MEX-2019</strain>
        <tissue evidence="2">Muscle</tissue>
    </source>
</reference>
<feature type="region of interest" description="Disordered" evidence="1">
    <location>
        <begin position="61"/>
        <end position="180"/>
    </location>
</feature>
<feature type="compositionally biased region" description="Low complexity" evidence="1">
    <location>
        <begin position="459"/>
        <end position="469"/>
    </location>
</feature>
<feature type="region of interest" description="Disordered" evidence="1">
    <location>
        <begin position="280"/>
        <end position="310"/>
    </location>
</feature>
<feature type="compositionally biased region" description="Polar residues" evidence="1">
    <location>
        <begin position="72"/>
        <end position="81"/>
    </location>
</feature>
<name>A0AAV9S760_9TELE</name>